<feature type="binding site" evidence="3">
    <location>
        <position position="175"/>
    </location>
    <ligand>
        <name>Cu cation</name>
        <dbReference type="ChEBI" id="CHEBI:23378"/>
    </ligand>
</feature>
<evidence type="ECO:0000256" key="3">
    <source>
        <dbReference type="PIRSR" id="PIRSR603782-1"/>
    </source>
</evidence>
<evidence type="ECO:0000256" key="2">
    <source>
        <dbReference type="ARBA" id="ARBA00023008"/>
    </source>
</evidence>
<evidence type="ECO:0000313" key="7">
    <source>
        <dbReference type="EMBL" id="SEG04322.1"/>
    </source>
</evidence>
<feature type="binding site" evidence="3">
    <location>
        <position position="181"/>
    </location>
    <ligand>
        <name>Cu cation</name>
        <dbReference type="ChEBI" id="CHEBI:23378"/>
    </ligand>
</feature>
<dbReference type="InterPro" id="IPR021647">
    <property type="entry name" value="CusF_Ec"/>
</dbReference>
<dbReference type="InterPro" id="IPR003782">
    <property type="entry name" value="SCO1/SenC"/>
</dbReference>
<dbReference type="GO" id="GO:0046872">
    <property type="term" value="F:metal ion binding"/>
    <property type="evidence" value="ECO:0007669"/>
    <property type="project" value="UniProtKB-KW"/>
</dbReference>
<evidence type="ECO:0000256" key="5">
    <source>
        <dbReference type="SAM" id="SignalP"/>
    </source>
</evidence>
<keyword evidence="4" id="KW-1015">Disulfide bond</keyword>
<dbReference type="EMBL" id="FNVA01000002">
    <property type="protein sequence ID" value="SEG04322.1"/>
    <property type="molecule type" value="Genomic_DNA"/>
</dbReference>
<proteinExistence type="inferred from homology"/>
<dbReference type="PANTHER" id="PTHR12151">
    <property type="entry name" value="ELECTRON TRANSPORT PROTIN SCO1/SENC FAMILY MEMBER"/>
    <property type="match status" value="1"/>
</dbReference>
<dbReference type="InterPro" id="IPR042230">
    <property type="entry name" value="CusF_sf"/>
</dbReference>
<dbReference type="AlphaFoldDB" id="A0A1H5WXV7"/>
<keyword evidence="5" id="KW-0732">Signal</keyword>
<dbReference type="Proteomes" id="UP000236728">
    <property type="component" value="Unassembled WGS sequence"/>
</dbReference>
<evidence type="ECO:0000256" key="4">
    <source>
        <dbReference type="PIRSR" id="PIRSR603782-2"/>
    </source>
</evidence>
<dbReference type="InterPro" id="IPR036249">
    <property type="entry name" value="Thioredoxin-like_sf"/>
</dbReference>
<evidence type="ECO:0000313" key="8">
    <source>
        <dbReference type="Proteomes" id="UP000236728"/>
    </source>
</evidence>
<dbReference type="Gene3D" id="3.40.30.10">
    <property type="entry name" value="Glutaredoxin"/>
    <property type="match status" value="1"/>
</dbReference>
<dbReference type="Pfam" id="PF11604">
    <property type="entry name" value="CusF_Ec"/>
    <property type="match status" value="1"/>
</dbReference>
<accession>A0A1H5WXV7</accession>
<keyword evidence="2 3" id="KW-0186">Copper</keyword>
<organism evidence="7 8">
    <name type="scientific">Bryocella elongata</name>
    <dbReference type="NCBI Taxonomy" id="863522"/>
    <lineage>
        <taxon>Bacteria</taxon>
        <taxon>Pseudomonadati</taxon>
        <taxon>Acidobacteriota</taxon>
        <taxon>Terriglobia</taxon>
        <taxon>Terriglobales</taxon>
        <taxon>Acidobacteriaceae</taxon>
        <taxon>Bryocella</taxon>
    </lineage>
</organism>
<dbReference type="RefSeq" id="WP_235011466.1">
    <property type="nucleotide sequence ID" value="NZ_FNVA01000002.1"/>
</dbReference>
<reference evidence="7 8" key="1">
    <citation type="submission" date="2016-10" db="EMBL/GenBank/DDBJ databases">
        <authorList>
            <person name="de Groot N.N."/>
        </authorList>
    </citation>
    <scope>NUCLEOTIDE SEQUENCE [LARGE SCALE GENOMIC DNA]</scope>
    <source>
        <strain evidence="7 8">DSM 22489</strain>
    </source>
</reference>
<dbReference type="CDD" id="cd02968">
    <property type="entry name" value="SCO"/>
    <property type="match status" value="1"/>
</dbReference>
<comment type="similarity">
    <text evidence="1">Belongs to the SCO1/2 family.</text>
</comment>
<dbReference type="PROSITE" id="PS51352">
    <property type="entry name" value="THIOREDOXIN_2"/>
    <property type="match status" value="1"/>
</dbReference>
<feature type="signal peptide" evidence="5">
    <location>
        <begin position="1"/>
        <end position="21"/>
    </location>
</feature>
<evidence type="ECO:0000256" key="1">
    <source>
        <dbReference type="ARBA" id="ARBA00010996"/>
    </source>
</evidence>
<keyword evidence="3" id="KW-0479">Metal-binding</keyword>
<keyword evidence="8" id="KW-1185">Reference proteome</keyword>
<dbReference type="PANTHER" id="PTHR12151:SF25">
    <property type="entry name" value="LINALOOL DEHYDRATASE_ISOMERASE DOMAIN-CONTAINING PROTEIN"/>
    <property type="match status" value="1"/>
</dbReference>
<dbReference type="Gene3D" id="2.40.50.320">
    <property type="entry name" value="Copper binding periplasmic protein CusF"/>
    <property type="match status" value="1"/>
</dbReference>
<dbReference type="SUPFAM" id="SSF52833">
    <property type="entry name" value="Thioredoxin-like"/>
    <property type="match status" value="1"/>
</dbReference>
<feature type="chain" id="PRO_5009288839" evidence="5">
    <location>
        <begin position="22"/>
        <end position="329"/>
    </location>
</feature>
<feature type="binding site" evidence="3">
    <location>
        <position position="272"/>
    </location>
    <ligand>
        <name>Cu cation</name>
        <dbReference type="ChEBI" id="CHEBI:23378"/>
    </ligand>
</feature>
<name>A0A1H5WXV7_9BACT</name>
<feature type="disulfide bond" description="Redox-active" evidence="4">
    <location>
        <begin position="175"/>
        <end position="181"/>
    </location>
</feature>
<gene>
    <name evidence="7" type="ORF">SAMN05421819_1792</name>
</gene>
<protein>
    <submittedName>
        <fullName evidence="7">Protein SCO1/2</fullName>
    </submittedName>
</protein>
<dbReference type="PROSITE" id="PS51257">
    <property type="entry name" value="PROKAR_LIPOPROTEIN"/>
    <property type="match status" value="1"/>
</dbReference>
<dbReference type="InterPro" id="IPR013766">
    <property type="entry name" value="Thioredoxin_domain"/>
</dbReference>
<dbReference type="Pfam" id="PF02630">
    <property type="entry name" value="SCO1-SenC"/>
    <property type="match status" value="1"/>
</dbReference>
<evidence type="ECO:0000259" key="6">
    <source>
        <dbReference type="PROSITE" id="PS51352"/>
    </source>
</evidence>
<feature type="domain" description="Thioredoxin" evidence="6">
    <location>
        <begin position="137"/>
        <end position="308"/>
    </location>
</feature>
<sequence>MQRPIRRAVRVAALAMTFALAVPFAALLSGCNSKPSSTAGPVTKSYPVRGFVVRVNPNQQTMLLNHENIPGLMEAMAMEYKVADPAVMTEVHPGDRITATMLADDSPDGPVHLRLKDVVVIQQAKPDYKPATQYHVPAAGDDVPDIAMRNQSDKMIHLGQFKGKVLLMTFVYTRCALADYCPRMSHNFAQIDKDLAMEPKLYAKTHLLSVSFDPAYDTPAVLRSYGGAYTGQYTKENFAHWDFAAPRENDLKAMEEWFDLGITPAPGNTLAHSLATVVVGQDGKVIAFYPNNDWKVADVEAQVRQAAGAGMIPAGNAAARSSSKAQIVK</sequence>